<gene>
    <name evidence="2" type="ORF">SAMN05414137_104319</name>
</gene>
<protein>
    <submittedName>
        <fullName evidence="2">Glyoxylase, beta-lactamase superfamily II</fullName>
    </submittedName>
</protein>
<evidence type="ECO:0000259" key="1">
    <source>
        <dbReference type="SMART" id="SM00849"/>
    </source>
</evidence>
<dbReference type="SMART" id="SM00849">
    <property type="entry name" value="Lactamase_B"/>
    <property type="match status" value="1"/>
</dbReference>
<reference evidence="3" key="1">
    <citation type="submission" date="2016-10" db="EMBL/GenBank/DDBJ databases">
        <authorList>
            <person name="Varghese N."/>
        </authorList>
    </citation>
    <scope>NUCLEOTIDE SEQUENCE [LARGE SCALE GENOMIC DNA]</scope>
    <source>
        <strain evidence="3">DSM 45096 / BCRC 16803 / CGMCC 4.1857 / CIP 109030 / JCM 12277 / KCTC 19219 / NBRC 100920 / 33214</strain>
    </source>
</reference>
<dbReference type="AlphaFoldDB" id="A0A1H7L3Z3"/>
<dbReference type="SUPFAM" id="SSF56281">
    <property type="entry name" value="Metallo-hydrolase/oxidoreductase"/>
    <property type="match status" value="1"/>
</dbReference>
<sequence length="217" mass="23226">MSYHGAVKVGGTPDVRELAHLVITKVAVGPMNNNAYLLRCRATDEQLLIDAAADAPVLLETVGDSLATVVTTHRHQDHWSALADVVRATGARTAAGRIDAEGIPVPTDLPLDDGDTLKVGEVSLTVRHLVGHTPGAIVLLYDDPQGHPHLFTGDCLFPGGVGNTWGDPAAFRSLFHDVTTKLFAPLPDETWVYPGHGDDTTLGAERPHLAEWEARGW</sequence>
<dbReference type="PANTHER" id="PTHR46233:SF1">
    <property type="entry name" value="CONSERVED PROTEIN"/>
    <property type="match status" value="1"/>
</dbReference>
<evidence type="ECO:0000313" key="3">
    <source>
        <dbReference type="Proteomes" id="UP000183015"/>
    </source>
</evidence>
<organism evidence="2 3">
    <name type="scientific">Streptacidiphilus jiangxiensis</name>
    <dbReference type="NCBI Taxonomy" id="235985"/>
    <lineage>
        <taxon>Bacteria</taxon>
        <taxon>Bacillati</taxon>
        <taxon>Actinomycetota</taxon>
        <taxon>Actinomycetes</taxon>
        <taxon>Kitasatosporales</taxon>
        <taxon>Streptomycetaceae</taxon>
        <taxon>Streptacidiphilus</taxon>
    </lineage>
</organism>
<keyword evidence="3" id="KW-1185">Reference proteome</keyword>
<dbReference type="InterPro" id="IPR036866">
    <property type="entry name" value="RibonucZ/Hydroxyglut_hydro"/>
</dbReference>
<feature type="domain" description="Metallo-beta-lactamase" evidence="1">
    <location>
        <begin position="32"/>
        <end position="196"/>
    </location>
</feature>
<dbReference type="PANTHER" id="PTHR46233">
    <property type="entry name" value="HYDROXYACYLGLUTATHIONE HYDROLASE GLOC"/>
    <property type="match status" value="1"/>
</dbReference>
<dbReference type="Pfam" id="PF00753">
    <property type="entry name" value="Lactamase_B"/>
    <property type="match status" value="1"/>
</dbReference>
<dbReference type="Proteomes" id="UP000183015">
    <property type="component" value="Unassembled WGS sequence"/>
</dbReference>
<dbReference type="STRING" id="235985.SAMN05414137_104319"/>
<dbReference type="CDD" id="cd06262">
    <property type="entry name" value="metallo-hydrolase-like_MBL-fold"/>
    <property type="match status" value="1"/>
</dbReference>
<evidence type="ECO:0000313" key="2">
    <source>
        <dbReference type="EMBL" id="SEK93426.1"/>
    </source>
</evidence>
<dbReference type="EMBL" id="FOAZ01000004">
    <property type="protein sequence ID" value="SEK93426.1"/>
    <property type="molecule type" value="Genomic_DNA"/>
</dbReference>
<dbReference type="OrthoDB" id="2971563at2"/>
<dbReference type="InterPro" id="IPR001279">
    <property type="entry name" value="Metallo-B-lactamas"/>
</dbReference>
<dbReference type="Gene3D" id="3.60.15.10">
    <property type="entry name" value="Ribonuclease Z/Hydroxyacylglutathione hydrolase-like"/>
    <property type="match status" value="1"/>
</dbReference>
<dbReference type="eggNOG" id="COG0491">
    <property type="taxonomic scope" value="Bacteria"/>
</dbReference>
<dbReference type="InterPro" id="IPR051453">
    <property type="entry name" value="MBL_Glyoxalase_II"/>
</dbReference>
<name>A0A1H7L3Z3_STRJI</name>
<dbReference type="RefSeq" id="WP_042441580.1">
    <property type="nucleotide sequence ID" value="NZ_BBPN01000001.1"/>
</dbReference>
<accession>A0A1H7L3Z3</accession>
<proteinExistence type="predicted"/>